<keyword evidence="1" id="KW-0472">Membrane</keyword>
<dbReference type="STRING" id="307972.A0A2G8JUK3"/>
<dbReference type="Pfam" id="PF09773">
    <property type="entry name" value="Meckelin"/>
    <property type="match status" value="3"/>
</dbReference>
<dbReference type="EMBL" id="MRZV01001239">
    <property type="protein sequence ID" value="PIK39447.1"/>
    <property type="molecule type" value="Genomic_DNA"/>
</dbReference>
<dbReference type="GO" id="GO:0036038">
    <property type="term" value="C:MKS complex"/>
    <property type="evidence" value="ECO:0007669"/>
    <property type="project" value="InterPro"/>
</dbReference>
<comment type="caution">
    <text evidence="3">The sequence shown here is derived from an EMBL/GenBank/DDBJ whole genome shotgun (WGS) entry which is preliminary data.</text>
</comment>
<dbReference type="PANTHER" id="PTHR21274">
    <property type="entry name" value="MECKELIN"/>
    <property type="match status" value="1"/>
</dbReference>
<proteinExistence type="predicted"/>
<dbReference type="InterPro" id="IPR019170">
    <property type="entry name" value="Meckelin"/>
</dbReference>
<dbReference type="Proteomes" id="UP000230750">
    <property type="component" value="Unassembled WGS sequence"/>
</dbReference>
<organism evidence="3 4">
    <name type="scientific">Stichopus japonicus</name>
    <name type="common">Sea cucumber</name>
    <dbReference type="NCBI Taxonomy" id="307972"/>
    <lineage>
        <taxon>Eukaryota</taxon>
        <taxon>Metazoa</taxon>
        <taxon>Echinodermata</taxon>
        <taxon>Eleutherozoa</taxon>
        <taxon>Echinozoa</taxon>
        <taxon>Holothuroidea</taxon>
        <taxon>Aspidochirotacea</taxon>
        <taxon>Aspidochirotida</taxon>
        <taxon>Stichopodidae</taxon>
        <taxon>Apostichopus</taxon>
    </lineage>
</organism>
<feature type="transmembrane region" description="Helical" evidence="1">
    <location>
        <begin position="776"/>
        <end position="798"/>
    </location>
</feature>
<evidence type="ECO:0000256" key="1">
    <source>
        <dbReference type="SAM" id="Phobius"/>
    </source>
</evidence>
<protein>
    <submittedName>
        <fullName evidence="3">Putative meckelin</fullName>
    </submittedName>
</protein>
<feature type="signal peptide" evidence="2">
    <location>
        <begin position="1"/>
        <end position="25"/>
    </location>
</feature>
<feature type="transmembrane region" description="Helical" evidence="1">
    <location>
        <begin position="498"/>
        <end position="519"/>
    </location>
</feature>
<dbReference type="GO" id="GO:0060271">
    <property type="term" value="P:cilium assembly"/>
    <property type="evidence" value="ECO:0007669"/>
    <property type="project" value="InterPro"/>
</dbReference>
<evidence type="ECO:0000256" key="2">
    <source>
        <dbReference type="SAM" id="SignalP"/>
    </source>
</evidence>
<feature type="transmembrane region" description="Helical" evidence="1">
    <location>
        <begin position="609"/>
        <end position="631"/>
    </location>
</feature>
<feature type="transmembrane region" description="Helical" evidence="1">
    <location>
        <begin position="471"/>
        <end position="492"/>
    </location>
</feature>
<feature type="transmembrane region" description="Helical" evidence="1">
    <location>
        <begin position="570"/>
        <end position="589"/>
    </location>
</feature>
<reference evidence="3 4" key="1">
    <citation type="journal article" date="2017" name="PLoS Biol.">
        <title>The sea cucumber genome provides insights into morphological evolution and visceral regeneration.</title>
        <authorList>
            <person name="Zhang X."/>
            <person name="Sun L."/>
            <person name="Yuan J."/>
            <person name="Sun Y."/>
            <person name="Gao Y."/>
            <person name="Zhang L."/>
            <person name="Li S."/>
            <person name="Dai H."/>
            <person name="Hamel J.F."/>
            <person name="Liu C."/>
            <person name="Yu Y."/>
            <person name="Liu S."/>
            <person name="Lin W."/>
            <person name="Guo K."/>
            <person name="Jin S."/>
            <person name="Xu P."/>
            <person name="Storey K.B."/>
            <person name="Huan P."/>
            <person name="Zhang T."/>
            <person name="Zhou Y."/>
            <person name="Zhang J."/>
            <person name="Lin C."/>
            <person name="Li X."/>
            <person name="Xing L."/>
            <person name="Huo D."/>
            <person name="Sun M."/>
            <person name="Wang L."/>
            <person name="Mercier A."/>
            <person name="Li F."/>
            <person name="Yang H."/>
            <person name="Xiang J."/>
        </authorList>
    </citation>
    <scope>NUCLEOTIDE SEQUENCE [LARGE SCALE GENOMIC DNA]</scope>
    <source>
        <strain evidence="3">Shaxun</strain>
        <tissue evidence="3">Muscle</tissue>
    </source>
</reference>
<feature type="transmembrane region" description="Helical" evidence="1">
    <location>
        <begin position="433"/>
        <end position="451"/>
    </location>
</feature>
<keyword evidence="1" id="KW-1133">Transmembrane helix</keyword>
<feature type="chain" id="PRO_5013856314" evidence="2">
    <location>
        <begin position="26"/>
        <end position="841"/>
    </location>
</feature>
<feature type="transmembrane region" description="Helical" evidence="1">
    <location>
        <begin position="804"/>
        <end position="824"/>
    </location>
</feature>
<dbReference type="PANTHER" id="PTHR21274:SF0">
    <property type="entry name" value="MECKELIN"/>
    <property type="match status" value="1"/>
</dbReference>
<keyword evidence="4" id="KW-1185">Reference proteome</keyword>
<name>A0A2G8JUK3_STIJA</name>
<accession>A0A2G8JUK3</accession>
<dbReference type="OrthoDB" id="419138at2759"/>
<keyword evidence="2" id="KW-0732">Signal</keyword>
<sequence length="841" mass="94653">MATKRLTYLLVLLLYFLAQTHFSNGQDYRIPFISVQSCAETQFFDIGGLICRSCGEAMIASSDGLSCQCQTGYKELPDSAVRGIEISCEACAGDEVATRDGQNCIKCGNGLVNPATGACPVCGDRDIRVEYELTGALLSSSDCRTCDTSKEPDADVAECVSCHQTFAGDCSCVDPNVLSGGICFSEGELVDDLPDNYRVPFESATDDGFVDSWFFNQYYRSVQSLCNSAGNFTACQLLGNLCVMVDYNEDDYEATCTAYNNIGDQQTDVVNDILAAKHVKYLRGRIQHDRTFQRNFSCPRRETSDLWFEDLSGDQQLYAIPVLVDTLKKFNVFVNRATPNNWQLTRRFFLVDNVSGKTAADAPASIVRYASEIELVITLQNEEGQARNGRIYPPLLKIKYSELTQESDYQGDTSTTVVFKVTYTMDQSGSRRGLSITLGVLSALAVIHGLVKSNAWRRRTGLIYIDIKTMFKFVAFSCGLLANVFFAVIFGYSLYWLLFFKAFDLVHLFAVQCSTDIFLIDWERSRGRLVQANDAAITKGMPAPVSIWRTYFVANEWNELQATRKSHTGLQLLVMLFLLEVVGLVHLTTTDPIGSVNPDPNAYYGGYDVILRFAVATGIYLLIAAVQWIYFTFIYERFVEDILQNFVDLCSMANENLVGQRGLLPNTDQQTFELLLQNKFRENYSRILQPLNLTRAEQQRANQAQSNRSGTKVDTILEAYGTMNKFLSAFIDHGMRDIDYLVKDKLLLEKILDMEFYDPVDKGFLFNDDGHSFDQALFFGHESTLLLFELLLFCVVDLMFQNYLLAGIVTYIISIVLSMLRSSFGRYNLAKKTLVDERFLI</sequence>
<gene>
    <name evidence="3" type="ORF">BSL78_23712</name>
</gene>
<evidence type="ECO:0000313" key="3">
    <source>
        <dbReference type="EMBL" id="PIK39447.1"/>
    </source>
</evidence>
<evidence type="ECO:0000313" key="4">
    <source>
        <dbReference type="Proteomes" id="UP000230750"/>
    </source>
</evidence>
<dbReference type="AlphaFoldDB" id="A0A2G8JUK3"/>
<keyword evidence="1" id="KW-0812">Transmembrane</keyword>